<name>A0A0L8AD07_9GAMM</name>
<dbReference type="CDD" id="cd02440">
    <property type="entry name" value="AdoMet_MTases"/>
    <property type="match status" value="1"/>
</dbReference>
<evidence type="ECO:0008006" key="3">
    <source>
        <dbReference type="Google" id="ProtNLM"/>
    </source>
</evidence>
<proteinExistence type="predicted"/>
<sequence length="211" mass="23935">MAALQSETDEGQEIRPLERIPRRGQIKGIGMTDAHIYANALRRKFDYINTYFHKRPMLDIRHPAAHYLGKYDFVVSSDVLEHVDGPCERTLGNLRALLKPGGLLVLSVPYGFHDVTIEHFPELNDYRIEGKGADRILVNITLDGREQRFSNLCFHGGDGSTLELRIFSYPHLVRLLEEAGFVDVKLHHSQYPQWGIIHESPLGLPITARAA</sequence>
<comment type="caution">
    <text evidence="1">The sequence shown here is derived from an EMBL/GenBank/DDBJ whole genome shotgun (WGS) entry which is preliminary data.</text>
</comment>
<dbReference type="Proteomes" id="UP000036890">
    <property type="component" value="Unassembled WGS sequence"/>
</dbReference>
<dbReference type="SUPFAM" id="SSF53335">
    <property type="entry name" value="S-adenosyl-L-methionine-dependent methyltransferases"/>
    <property type="match status" value="1"/>
</dbReference>
<accession>A0A0L8AD07</accession>
<dbReference type="Gene3D" id="3.40.50.150">
    <property type="entry name" value="Vaccinia Virus protein VP39"/>
    <property type="match status" value="1"/>
</dbReference>
<dbReference type="PANTHER" id="PTHR43861">
    <property type="entry name" value="TRANS-ACONITATE 2-METHYLTRANSFERASE-RELATED"/>
    <property type="match status" value="1"/>
</dbReference>
<reference evidence="1 2" key="1">
    <citation type="journal article" date="2012" name="J. Bacteriol.">
        <title>Genome sequence of a novel nicotine-degrading strain, Pseudomonas geniculata N1.</title>
        <authorList>
            <person name="Tang H."/>
            <person name="Yu H."/>
            <person name="Tai C."/>
            <person name="Huang K."/>
            <person name="Liu Y."/>
            <person name="Wang L."/>
            <person name="Yao Y."/>
            <person name="Wu G."/>
            <person name="Xu P."/>
        </authorList>
    </citation>
    <scope>NUCLEOTIDE SEQUENCE [LARGE SCALE GENOMIC DNA]</scope>
    <source>
        <strain evidence="1 2">N1</strain>
    </source>
</reference>
<protein>
    <recommendedName>
        <fullName evidence="3">Methyltransferase type 11 domain-containing protein</fullName>
    </recommendedName>
</protein>
<dbReference type="Pfam" id="PF13489">
    <property type="entry name" value="Methyltransf_23"/>
    <property type="match status" value="1"/>
</dbReference>
<dbReference type="EMBL" id="AJLO02000014">
    <property type="protein sequence ID" value="KOF00294.1"/>
    <property type="molecule type" value="Genomic_DNA"/>
</dbReference>
<evidence type="ECO:0000313" key="1">
    <source>
        <dbReference type="EMBL" id="KOF00294.1"/>
    </source>
</evidence>
<evidence type="ECO:0000313" key="2">
    <source>
        <dbReference type="Proteomes" id="UP000036890"/>
    </source>
</evidence>
<dbReference type="AlphaFoldDB" id="A0A0L8AD07"/>
<gene>
    <name evidence="1" type="ORF">W7K_05585</name>
</gene>
<organism evidence="1 2">
    <name type="scientific">Stenotrophomonas geniculata N1</name>
    <dbReference type="NCBI Taxonomy" id="1167641"/>
    <lineage>
        <taxon>Bacteria</taxon>
        <taxon>Pseudomonadati</taxon>
        <taxon>Pseudomonadota</taxon>
        <taxon>Gammaproteobacteria</taxon>
        <taxon>Lysobacterales</taxon>
        <taxon>Lysobacteraceae</taxon>
        <taxon>Stenotrophomonas</taxon>
    </lineage>
</organism>
<dbReference type="InterPro" id="IPR029063">
    <property type="entry name" value="SAM-dependent_MTases_sf"/>
</dbReference>